<dbReference type="GO" id="GO:0046872">
    <property type="term" value="F:metal ion binding"/>
    <property type="evidence" value="ECO:0007669"/>
    <property type="project" value="UniProtKB-KW"/>
</dbReference>
<dbReference type="PANTHER" id="PTHR42693">
    <property type="entry name" value="ARYLSULFATASE FAMILY MEMBER"/>
    <property type="match status" value="1"/>
</dbReference>
<protein>
    <submittedName>
        <fullName evidence="8">Arylsulfatase</fullName>
        <ecNumber evidence="8">3.1.6.1</ecNumber>
    </submittedName>
</protein>
<evidence type="ECO:0000256" key="2">
    <source>
        <dbReference type="ARBA" id="ARBA00022723"/>
    </source>
</evidence>
<evidence type="ECO:0000259" key="7">
    <source>
        <dbReference type="Pfam" id="PF00884"/>
    </source>
</evidence>
<feature type="modified residue" description="3-oxoalanine (Ser)" evidence="5">
    <location>
        <position position="83"/>
    </location>
</feature>
<feature type="chain" id="PRO_5012390613" evidence="6">
    <location>
        <begin position="25"/>
        <end position="486"/>
    </location>
</feature>
<dbReference type="SUPFAM" id="SSF53649">
    <property type="entry name" value="Alkaline phosphatase-like"/>
    <property type="match status" value="1"/>
</dbReference>
<dbReference type="InterPro" id="IPR024607">
    <property type="entry name" value="Sulfatase_CS"/>
</dbReference>
<dbReference type="GO" id="GO:0004065">
    <property type="term" value="F:arylsulfatase activity"/>
    <property type="evidence" value="ECO:0007669"/>
    <property type="project" value="UniProtKB-EC"/>
</dbReference>
<evidence type="ECO:0000256" key="3">
    <source>
        <dbReference type="ARBA" id="ARBA00022801"/>
    </source>
</evidence>
<dbReference type="EMBL" id="FULE01000033">
    <property type="protein sequence ID" value="SJN57870.1"/>
    <property type="molecule type" value="Genomic_DNA"/>
</dbReference>
<keyword evidence="2" id="KW-0479">Metal-binding</keyword>
<dbReference type="Pfam" id="PF00884">
    <property type="entry name" value="Sulfatase"/>
    <property type="match status" value="1"/>
</dbReference>
<dbReference type="EC" id="3.1.6.1" evidence="8"/>
<evidence type="ECO:0000313" key="9">
    <source>
        <dbReference type="Proteomes" id="UP000188276"/>
    </source>
</evidence>
<evidence type="ECO:0000256" key="4">
    <source>
        <dbReference type="ARBA" id="ARBA00022837"/>
    </source>
</evidence>
<evidence type="ECO:0000313" key="8">
    <source>
        <dbReference type="EMBL" id="SJN57870.1"/>
    </source>
</evidence>
<sequence length="486" mass="55106">MPMTKLRKSPLALAICMMAAPVFATSTNTEQESQPNVLMIVVDDLALPDVSAYGHDLAPTPNIDKLAQDGVLFTNGYVAASVSAVSRAAILTGRSPQRFGFTYNIHDKKDADKGLPADVPTIGERLKTHGYNTNAIGKWHQGFNDEFYPTNRGFDDFYGFLTGESIYASQNTPGIVTTPTKFDARKKMSYDHREPRQSVFKGKERKVVNNLNKYLTDDFTDVAIQYLNSQEDKKNPFFLYLAYNAPHYPLQVPQNYYDKFSDIKDPVRRTYVAMISNLDDNIGRVMETLEKTGQDKNTMIFFVSDNGCPIQFGFCDCSDPLGSGKFTYVEGGVHVPYIFSWKGKIKPNQRVESPVSSIDMVPTIMSHVEKNKDLPAELDGLDLLSVINEPEAYSDRKLFFSQTPLHAMRDGKYKLWISDDQKSTELYDLEKDSGELHNIATEHPEITQKMQKALQQWNQENPKPLWNMHRTFPNWKTCTKDTEGVY</sequence>
<dbReference type="Gene3D" id="3.30.1120.10">
    <property type="match status" value="1"/>
</dbReference>
<proteinExistence type="inferred from homology"/>
<keyword evidence="6" id="KW-0732">Signal</keyword>
<name>A0A1R4LMR4_VIBR1</name>
<keyword evidence="3 8" id="KW-0378">Hydrolase</keyword>
<dbReference type="InterPro" id="IPR050738">
    <property type="entry name" value="Sulfatase"/>
</dbReference>
<dbReference type="STRING" id="1123498.VR7878_02525"/>
<feature type="signal peptide" evidence="6">
    <location>
        <begin position="1"/>
        <end position="24"/>
    </location>
</feature>
<dbReference type="Proteomes" id="UP000188276">
    <property type="component" value="Unassembled WGS sequence"/>
</dbReference>
<keyword evidence="9" id="KW-1185">Reference proteome</keyword>
<dbReference type="OrthoDB" id="9803751at2"/>
<reference evidence="9" key="1">
    <citation type="submission" date="2017-02" db="EMBL/GenBank/DDBJ databases">
        <authorList>
            <person name="Rodrigo-Torres L."/>
            <person name="Arahal R.D."/>
            <person name="Lucena T."/>
        </authorList>
    </citation>
    <scope>NUCLEOTIDE SEQUENCE [LARGE SCALE GENOMIC DNA]</scope>
    <source>
        <strain evidence="9">CECT 7878</strain>
    </source>
</reference>
<dbReference type="RefSeq" id="WP_077336486.1">
    <property type="nucleotide sequence ID" value="NZ_FULE01000033.1"/>
</dbReference>
<accession>A0A1R4LMR4</accession>
<comment type="PTM">
    <text evidence="5">The conversion to 3-oxoalanine (also known as C-formylglycine, FGly), of a serine or cysteine residue in prokaryotes and of a cysteine residue in eukaryotes, is critical for catalytic activity.</text>
</comment>
<feature type="domain" description="Sulfatase N-terminal" evidence="7">
    <location>
        <begin position="35"/>
        <end position="368"/>
    </location>
</feature>
<keyword evidence="4" id="KW-0106">Calcium</keyword>
<comment type="similarity">
    <text evidence="1">Belongs to the sulfatase family.</text>
</comment>
<dbReference type="PROSITE" id="PS00149">
    <property type="entry name" value="SULFATASE_2"/>
    <property type="match status" value="1"/>
</dbReference>
<dbReference type="InterPro" id="IPR000917">
    <property type="entry name" value="Sulfatase_N"/>
</dbReference>
<dbReference type="InterPro" id="IPR017850">
    <property type="entry name" value="Alkaline_phosphatase_core_sf"/>
</dbReference>
<dbReference type="AlphaFoldDB" id="A0A1R4LMR4"/>
<evidence type="ECO:0000256" key="6">
    <source>
        <dbReference type="SAM" id="SignalP"/>
    </source>
</evidence>
<evidence type="ECO:0000256" key="5">
    <source>
        <dbReference type="PIRSR" id="PIRSR600917-52"/>
    </source>
</evidence>
<dbReference type="PANTHER" id="PTHR42693:SF33">
    <property type="entry name" value="ARYLSULFATASE"/>
    <property type="match status" value="1"/>
</dbReference>
<gene>
    <name evidence="8" type="primary">atsA_4</name>
    <name evidence="8" type="ORF">VR7878_02525</name>
</gene>
<evidence type="ECO:0000256" key="1">
    <source>
        <dbReference type="ARBA" id="ARBA00008779"/>
    </source>
</evidence>
<dbReference type="Gene3D" id="3.40.720.10">
    <property type="entry name" value="Alkaline Phosphatase, subunit A"/>
    <property type="match status" value="1"/>
</dbReference>
<organism evidence="8 9">
    <name type="scientific">Vibrio ruber (strain DSM 16370 / JCM 11486 / BCRC 17186 / CECT 7878 / LMG 23124 / VR1)</name>
    <dbReference type="NCBI Taxonomy" id="1123498"/>
    <lineage>
        <taxon>Bacteria</taxon>
        <taxon>Pseudomonadati</taxon>
        <taxon>Pseudomonadota</taxon>
        <taxon>Gammaproteobacteria</taxon>
        <taxon>Vibrionales</taxon>
        <taxon>Vibrionaceae</taxon>
        <taxon>Vibrio</taxon>
    </lineage>
</organism>